<dbReference type="InterPro" id="IPR012337">
    <property type="entry name" value="RNaseH-like_sf"/>
</dbReference>
<comment type="caution">
    <text evidence="3">The sequence shown here is derived from an EMBL/GenBank/DDBJ whole genome shotgun (WGS) entry which is preliminary data.</text>
</comment>
<organism evidence="3 4">
    <name type="scientific">Mucuna pruriens</name>
    <name type="common">Velvet bean</name>
    <name type="synonym">Dolichos pruriens</name>
    <dbReference type="NCBI Taxonomy" id="157652"/>
    <lineage>
        <taxon>Eukaryota</taxon>
        <taxon>Viridiplantae</taxon>
        <taxon>Streptophyta</taxon>
        <taxon>Embryophyta</taxon>
        <taxon>Tracheophyta</taxon>
        <taxon>Spermatophyta</taxon>
        <taxon>Magnoliopsida</taxon>
        <taxon>eudicotyledons</taxon>
        <taxon>Gunneridae</taxon>
        <taxon>Pentapetalae</taxon>
        <taxon>rosids</taxon>
        <taxon>fabids</taxon>
        <taxon>Fabales</taxon>
        <taxon>Fabaceae</taxon>
        <taxon>Papilionoideae</taxon>
        <taxon>50 kb inversion clade</taxon>
        <taxon>NPAAA clade</taxon>
        <taxon>indigoferoid/millettioid clade</taxon>
        <taxon>Phaseoleae</taxon>
        <taxon>Mucuna</taxon>
    </lineage>
</organism>
<feature type="domain" description="Integrase catalytic" evidence="2">
    <location>
        <begin position="1"/>
        <end position="165"/>
    </location>
</feature>
<name>A0A371GI85_MUCPR</name>
<evidence type="ECO:0000256" key="1">
    <source>
        <dbReference type="SAM" id="MobiDB-lite"/>
    </source>
</evidence>
<dbReference type="CDD" id="cd01647">
    <property type="entry name" value="RT_LTR"/>
    <property type="match status" value="1"/>
</dbReference>
<dbReference type="SUPFAM" id="SSF53098">
    <property type="entry name" value="Ribonuclease H-like"/>
    <property type="match status" value="1"/>
</dbReference>
<sequence length="539" mass="62114">MPQQPILFCKVFDVWGIDFMGPFPVSNVYSYILLTVDYVSQWVEAIATKINDAKVVVDFLKSNIFCQFGVPKALISDQGSHFCNRAMFSLLHKYGVVHRVATTYHSQANGQAKVLNKEIKKTLQKMTNPGQKDWSRLLEDALWAHRIAYQTLLGMSPYRIVFETDSRGQPKAIFDYGKLECKQTEAEFDSKQPILHSDRVGQPIPRSSNKFFPSHSPSTELKPLSDHLKYAYLDDHQYFPVIIANNLHQGQEEKLLNILRKHRKAIGWMLSDLPGINPSSYMHKILLEEERQLNPTILDVVKKEVTRILATGIIYSISDNQWVSSMQVVPKKFEMIMLKYRHDETMYMQIHIASMDQHKTTFTCPFGTFAYTRMPLGLCNALSTFQRCMISIYSDLLEDCMEVFMDDFIVYATSFEVCFKNLSHMLTRCSETNLMLNFEKCHFMVTEEIVLGHLISSRGIEVDKAKVDIITSLPNPTSMREVHLFLGHAGFYKHFIKNFSKIALPLSKLLQKDVDFIFDQPCMEAFQELKKRLTSTSIL</sequence>
<dbReference type="OrthoDB" id="1733993at2759"/>
<dbReference type="GO" id="GO:0003676">
    <property type="term" value="F:nucleic acid binding"/>
    <property type="evidence" value="ECO:0007669"/>
    <property type="project" value="InterPro"/>
</dbReference>
<evidence type="ECO:0000259" key="2">
    <source>
        <dbReference type="PROSITE" id="PS50994"/>
    </source>
</evidence>
<feature type="compositionally biased region" description="Polar residues" evidence="1">
    <location>
        <begin position="205"/>
        <end position="218"/>
    </location>
</feature>
<dbReference type="Gene3D" id="3.30.420.10">
    <property type="entry name" value="Ribonuclease H-like superfamily/Ribonuclease H"/>
    <property type="match status" value="1"/>
</dbReference>
<dbReference type="PANTHER" id="PTHR37984">
    <property type="entry name" value="PROTEIN CBG26694"/>
    <property type="match status" value="1"/>
</dbReference>
<protein>
    <submittedName>
        <fullName evidence="3">Retrovirus-related Pol polyprotein from transposon 17.6</fullName>
    </submittedName>
</protein>
<dbReference type="FunFam" id="3.30.70.270:FF:000020">
    <property type="entry name" value="Transposon Tf2-6 polyprotein-like Protein"/>
    <property type="match status" value="1"/>
</dbReference>
<dbReference type="PROSITE" id="PS50994">
    <property type="entry name" value="INTEGRASE"/>
    <property type="match status" value="1"/>
</dbReference>
<reference evidence="3" key="1">
    <citation type="submission" date="2018-05" db="EMBL/GenBank/DDBJ databases">
        <title>Draft genome of Mucuna pruriens seed.</title>
        <authorList>
            <person name="Nnadi N.E."/>
            <person name="Vos R."/>
            <person name="Hasami M.H."/>
            <person name="Devisetty U.K."/>
            <person name="Aguiy J.C."/>
        </authorList>
    </citation>
    <scope>NUCLEOTIDE SEQUENCE [LARGE SCALE GENOMIC DNA]</scope>
    <source>
        <strain evidence="3">JCA_2017</strain>
    </source>
</reference>
<dbReference type="Gene3D" id="3.10.10.10">
    <property type="entry name" value="HIV Type 1 Reverse Transcriptase, subunit A, domain 1"/>
    <property type="match status" value="1"/>
</dbReference>
<feature type="region of interest" description="Disordered" evidence="1">
    <location>
        <begin position="194"/>
        <end position="218"/>
    </location>
</feature>
<dbReference type="PANTHER" id="PTHR37984:SF5">
    <property type="entry name" value="PROTEIN NYNRIN-LIKE"/>
    <property type="match status" value="1"/>
</dbReference>
<dbReference type="InterPro" id="IPR000477">
    <property type="entry name" value="RT_dom"/>
</dbReference>
<proteinExistence type="predicted"/>
<dbReference type="InterPro" id="IPR043502">
    <property type="entry name" value="DNA/RNA_pol_sf"/>
</dbReference>
<accession>A0A371GI85</accession>
<dbReference type="InterPro" id="IPR050951">
    <property type="entry name" value="Retrovirus_Pol_polyprotein"/>
</dbReference>
<dbReference type="InterPro" id="IPR001584">
    <property type="entry name" value="Integrase_cat-core"/>
</dbReference>
<dbReference type="AlphaFoldDB" id="A0A371GI85"/>
<dbReference type="SUPFAM" id="SSF56672">
    <property type="entry name" value="DNA/RNA polymerases"/>
    <property type="match status" value="1"/>
</dbReference>
<dbReference type="EMBL" id="QJKJ01005509">
    <property type="protein sequence ID" value="RDX90033.1"/>
    <property type="molecule type" value="Genomic_DNA"/>
</dbReference>
<dbReference type="Pfam" id="PF00665">
    <property type="entry name" value="rve"/>
    <property type="match status" value="1"/>
</dbReference>
<dbReference type="InterPro" id="IPR043128">
    <property type="entry name" value="Rev_trsase/Diguanyl_cyclase"/>
</dbReference>
<keyword evidence="4" id="KW-1185">Reference proteome</keyword>
<evidence type="ECO:0000313" key="3">
    <source>
        <dbReference type="EMBL" id="RDX90033.1"/>
    </source>
</evidence>
<evidence type="ECO:0000313" key="4">
    <source>
        <dbReference type="Proteomes" id="UP000257109"/>
    </source>
</evidence>
<dbReference type="InterPro" id="IPR036397">
    <property type="entry name" value="RNaseH_sf"/>
</dbReference>
<dbReference type="Gene3D" id="3.30.70.270">
    <property type="match status" value="2"/>
</dbReference>
<gene>
    <name evidence="3" type="primary">pol</name>
    <name evidence="3" type="ORF">CR513_28141</name>
</gene>
<dbReference type="Pfam" id="PF00078">
    <property type="entry name" value="RVT_1"/>
    <property type="match status" value="1"/>
</dbReference>
<feature type="non-terminal residue" evidence="3">
    <location>
        <position position="1"/>
    </location>
</feature>
<dbReference type="Proteomes" id="UP000257109">
    <property type="component" value="Unassembled WGS sequence"/>
</dbReference>
<dbReference type="GO" id="GO:0015074">
    <property type="term" value="P:DNA integration"/>
    <property type="evidence" value="ECO:0007669"/>
    <property type="project" value="InterPro"/>
</dbReference>